<name>A0A397JRW7_9GLOM</name>
<gene>
    <name evidence="1" type="ORF">Glove_7g43</name>
</gene>
<proteinExistence type="predicted"/>
<keyword evidence="2" id="KW-1185">Reference proteome</keyword>
<dbReference type="AlphaFoldDB" id="A0A397JRW7"/>
<organism evidence="1 2">
    <name type="scientific">Diversispora epigaea</name>
    <dbReference type="NCBI Taxonomy" id="1348612"/>
    <lineage>
        <taxon>Eukaryota</taxon>
        <taxon>Fungi</taxon>
        <taxon>Fungi incertae sedis</taxon>
        <taxon>Mucoromycota</taxon>
        <taxon>Glomeromycotina</taxon>
        <taxon>Glomeromycetes</taxon>
        <taxon>Diversisporales</taxon>
        <taxon>Diversisporaceae</taxon>
        <taxon>Diversispora</taxon>
    </lineage>
</organism>
<comment type="caution">
    <text evidence="1">The sequence shown here is derived from an EMBL/GenBank/DDBJ whole genome shotgun (WGS) entry which is preliminary data.</text>
</comment>
<dbReference type="Proteomes" id="UP000266861">
    <property type="component" value="Unassembled WGS sequence"/>
</dbReference>
<accession>A0A397JRW7</accession>
<reference evidence="1 2" key="1">
    <citation type="submission" date="2018-08" db="EMBL/GenBank/DDBJ databases">
        <title>Genome and evolution of the arbuscular mycorrhizal fungus Diversispora epigaea (formerly Glomus versiforme) and its bacterial endosymbionts.</title>
        <authorList>
            <person name="Sun X."/>
            <person name="Fei Z."/>
            <person name="Harrison M."/>
        </authorList>
    </citation>
    <scope>NUCLEOTIDE SEQUENCE [LARGE SCALE GENOMIC DNA]</scope>
    <source>
        <strain evidence="1 2">IT104</strain>
    </source>
</reference>
<protein>
    <submittedName>
        <fullName evidence="1">Uncharacterized protein</fullName>
    </submittedName>
</protein>
<dbReference type="EMBL" id="PQFF01000005">
    <property type="protein sequence ID" value="RHZ90132.1"/>
    <property type="molecule type" value="Genomic_DNA"/>
</dbReference>
<dbReference type="OrthoDB" id="2435398at2759"/>
<evidence type="ECO:0000313" key="2">
    <source>
        <dbReference type="Proteomes" id="UP000266861"/>
    </source>
</evidence>
<evidence type="ECO:0000313" key="1">
    <source>
        <dbReference type="EMBL" id="RHZ90132.1"/>
    </source>
</evidence>
<sequence>MWSDCINPSACKRLIAKYSQVFKNLIQVTRTIPNSAIRHPGIYNLKSISELQNESQINGLIHRLNDTGVVGTSTFIRLKDLQLLNWEPTNILINNKVKLNTNDNLSGQILNTAHSFGINFQGPRIKGGRLN</sequence>